<evidence type="ECO:0000313" key="1">
    <source>
        <dbReference type="EMBL" id="KAH8690909.1"/>
    </source>
</evidence>
<dbReference type="AlphaFoldDB" id="A0AAD4PV59"/>
<comment type="caution">
    <text evidence="1">The sequence shown here is derived from an EMBL/GenBank/DDBJ whole genome shotgun (WGS) entry which is preliminary data.</text>
</comment>
<dbReference type="GeneID" id="70249012"/>
<protein>
    <submittedName>
        <fullName evidence="1">Uncharacterized protein</fullName>
    </submittedName>
</protein>
<keyword evidence="2" id="KW-1185">Reference proteome</keyword>
<evidence type="ECO:0000313" key="2">
    <source>
        <dbReference type="Proteomes" id="UP001201262"/>
    </source>
</evidence>
<sequence>METTRLPYHSSCHCGLIKYVAFLSIPPVKFLHMSLPDAPNQFFLLSPPDHDELVNYQCFKPRWKRDEVDSEKLKMAISSEEGKLITIGSQDVKQSLPTGYFTVNALSIDQDQDHGLRLDLRQVVDNKWMEYSGCKENKADVCYDYPQEGGTW</sequence>
<dbReference type="Proteomes" id="UP001201262">
    <property type="component" value="Unassembled WGS sequence"/>
</dbReference>
<organism evidence="1 2">
    <name type="scientific">Talaromyces proteolyticus</name>
    <dbReference type="NCBI Taxonomy" id="1131652"/>
    <lineage>
        <taxon>Eukaryota</taxon>
        <taxon>Fungi</taxon>
        <taxon>Dikarya</taxon>
        <taxon>Ascomycota</taxon>
        <taxon>Pezizomycotina</taxon>
        <taxon>Eurotiomycetes</taxon>
        <taxon>Eurotiomycetidae</taxon>
        <taxon>Eurotiales</taxon>
        <taxon>Trichocomaceae</taxon>
        <taxon>Talaromyces</taxon>
        <taxon>Talaromyces sect. Bacilispori</taxon>
    </lineage>
</organism>
<gene>
    <name evidence="1" type="ORF">BGW36DRAFT_401233</name>
</gene>
<dbReference type="EMBL" id="JAJTJA010000013">
    <property type="protein sequence ID" value="KAH8690909.1"/>
    <property type="molecule type" value="Genomic_DNA"/>
</dbReference>
<reference evidence="1" key="1">
    <citation type="submission" date="2021-12" db="EMBL/GenBank/DDBJ databases">
        <title>Convergent genome expansion in fungi linked to evolution of root-endophyte symbiosis.</title>
        <authorList>
            <consortium name="DOE Joint Genome Institute"/>
            <person name="Ke Y.-H."/>
            <person name="Bonito G."/>
            <person name="Liao H.-L."/>
            <person name="Looney B."/>
            <person name="Rojas-Flechas A."/>
            <person name="Nash J."/>
            <person name="Hameed K."/>
            <person name="Schadt C."/>
            <person name="Martin F."/>
            <person name="Crous P.W."/>
            <person name="Miettinen O."/>
            <person name="Magnuson J.K."/>
            <person name="Labbe J."/>
            <person name="Jacobson D."/>
            <person name="Doktycz M.J."/>
            <person name="Veneault-Fourrey C."/>
            <person name="Kuo A."/>
            <person name="Mondo S."/>
            <person name="Calhoun S."/>
            <person name="Riley R."/>
            <person name="Ohm R."/>
            <person name="LaButti K."/>
            <person name="Andreopoulos B."/>
            <person name="Pangilinan J."/>
            <person name="Nolan M."/>
            <person name="Tritt A."/>
            <person name="Clum A."/>
            <person name="Lipzen A."/>
            <person name="Daum C."/>
            <person name="Barry K."/>
            <person name="Grigoriev I.V."/>
            <person name="Vilgalys R."/>
        </authorList>
    </citation>
    <scope>NUCLEOTIDE SEQUENCE</scope>
    <source>
        <strain evidence="1">PMI_201</strain>
    </source>
</reference>
<name>A0AAD4PV59_9EURO</name>
<proteinExistence type="predicted"/>
<accession>A0AAD4PV59</accession>
<dbReference type="RefSeq" id="XP_046067105.1">
    <property type="nucleotide sequence ID" value="XM_046218725.1"/>
</dbReference>